<evidence type="ECO:0000256" key="1">
    <source>
        <dbReference type="SAM" id="Phobius"/>
    </source>
</evidence>
<evidence type="ECO:0000313" key="4">
    <source>
        <dbReference type="Proteomes" id="UP000095552"/>
    </source>
</evidence>
<dbReference type="GO" id="GO:0009190">
    <property type="term" value="P:cyclic nucleotide biosynthetic process"/>
    <property type="evidence" value="ECO:0007669"/>
    <property type="project" value="InterPro"/>
</dbReference>
<name>A0A1E5SY94_9BACT</name>
<feature type="transmembrane region" description="Helical" evidence="1">
    <location>
        <begin position="138"/>
        <end position="157"/>
    </location>
</feature>
<gene>
    <name evidence="3" type="ORF">BFP71_11490</name>
</gene>
<dbReference type="InterPro" id="IPR001054">
    <property type="entry name" value="A/G_cyclase"/>
</dbReference>
<dbReference type="Pfam" id="PF00211">
    <property type="entry name" value="Guanylate_cyc"/>
    <property type="match status" value="1"/>
</dbReference>
<dbReference type="RefSeq" id="WP_069835608.1">
    <property type="nucleotide sequence ID" value="NZ_MDGQ01000005.1"/>
</dbReference>
<dbReference type="Proteomes" id="UP000095552">
    <property type="component" value="Unassembled WGS sequence"/>
</dbReference>
<dbReference type="STRING" id="1563681.BFP71_11490"/>
<keyword evidence="1" id="KW-0472">Membrane</keyword>
<dbReference type="GO" id="GO:0035556">
    <property type="term" value="P:intracellular signal transduction"/>
    <property type="evidence" value="ECO:0007669"/>
    <property type="project" value="InterPro"/>
</dbReference>
<dbReference type="PANTHER" id="PTHR43081:SF1">
    <property type="entry name" value="ADENYLATE CYCLASE, TERMINAL-DIFFERENTIATION SPECIFIC"/>
    <property type="match status" value="1"/>
</dbReference>
<feature type="domain" description="Guanylate cyclase" evidence="2">
    <location>
        <begin position="186"/>
        <end position="315"/>
    </location>
</feature>
<evidence type="ECO:0000259" key="2">
    <source>
        <dbReference type="PROSITE" id="PS50125"/>
    </source>
</evidence>
<dbReference type="PANTHER" id="PTHR43081">
    <property type="entry name" value="ADENYLATE CYCLASE, TERMINAL-DIFFERENTIATION SPECIFIC-RELATED"/>
    <property type="match status" value="1"/>
</dbReference>
<evidence type="ECO:0000313" key="3">
    <source>
        <dbReference type="EMBL" id="OEK04103.1"/>
    </source>
</evidence>
<accession>A0A1E5SY94</accession>
<dbReference type="EMBL" id="MDGQ01000005">
    <property type="protein sequence ID" value="OEK04103.1"/>
    <property type="molecule type" value="Genomic_DNA"/>
</dbReference>
<dbReference type="InterPro" id="IPR050697">
    <property type="entry name" value="Adenylyl/Guanylyl_Cyclase_3/4"/>
</dbReference>
<dbReference type="SUPFAM" id="SSF55073">
    <property type="entry name" value="Nucleotide cyclase"/>
    <property type="match status" value="1"/>
</dbReference>
<dbReference type="Gene3D" id="3.30.70.1230">
    <property type="entry name" value="Nucleotide cyclase"/>
    <property type="match status" value="1"/>
</dbReference>
<keyword evidence="4" id="KW-1185">Reference proteome</keyword>
<dbReference type="InterPro" id="IPR029787">
    <property type="entry name" value="Nucleotide_cyclase"/>
</dbReference>
<sequence length="366" mass="41465">MSGLSPKRKSFLLSWIIYVIIFVIGGTLYYNVERGLLGDTSFYPSTTNPYDPTASGISILLGSIFMGGLIGFCELTLFRFLLSNKSFVFKLMSKVLLYAVFLTAFLLLLALPINASALELPLFHPDVLKTVGDFISNYAFWSTMIHCAAFITLSLFIKEMIDNIGTSQVVNFFTGKYHTSKVETRVFMFLDMKDSTSIAEKMGHEKYYRFLNRYYRDMTRSILSTEAEIYQYIGDEIVLSWEGEEGLVKANCLACFFGIKESVEKNREYYLKNFGEVPVFKAGIHIGQVTRGEVGVLKKELLFTGDAINVTARIQSLCNELQSELLISEHLLDKIELGDRYDATPKGSFILRGRDQTINLFKLKQA</sequence>
<dbReference type="PROSITE" id="PS50125">
    <property type="entry name" value="GUANYLATE_CYCLASE_2"/>
    <property type="match status" value="1"/>
</dbReference>
<proteinExistence type="predicted"/>
<dbReference type="GO" id="GO:0004016">
    <property type="term" value="F:adenylate cyclase activity"/>
    <property type="evidence" value="ECO:0007669"/>
    <property type="project" value="UniProtKB-ARBA"/>
</dbReference>
<comment type="caution">
    <text evidence="3">The sequence shown here is derived from an EMBL/GenBank/DDBJ whole genome shotgun (WGS) entry which is preliminary data.</text>
</comment>
<keyword evidence="1" id="KW-1133">Transmembrane helix</keyword>
<feature type="transmembrane region" description="Helical" evidence="1">
    <location>
        <begin position="52"/>
        <end position="75"/>
    </location>
</feature>
<feature type="transmembrane region" description="Helical" evidence="1">
    <location>
        <begin position="95"/>
        <end position="118"/>
    </location>
</feature>
<keyword evidence="1" id="KW-0812">Transmembrane</keyword>
<protein>
    <recommendedName>
        <fullName evidence="2">Guanylate cyclase domain-containing protein</fullName>
    </recommendedName>
</protein>
<dbReference type="CDD" id="cd07302">
    <property type="entry name" value="CHD"/>
    <property type="match status" value="1"/>
</dbReference>
<dbReference type="OrthoDB" id="9768499at2"/>
<dbReference type="AlphaFoldDB" id="A0A1E5SY94"/>
<organism evidence="3 4">
    <name type="scientific">Roseivirga misakiensis</name>
    <dbReference type="NCBI Taxonomy" id="1563681"/>
    <lineage>
        <taxon>Bacteria</taxon>
        <taxon>Pseudomonadati</taxon>
        <taxon>Bacteroidota</taxon>
        <taxon>Cytophagia</taxon>
        <taxon>Cytophagales</taxon>
        <taxon>Roseivirgaceae</taxon>
        <taxon>Roseivirga</taxon>
    </lineage>
</organism>
<reference evidence="3 4" key="1">
    <citation type="submission" date="2016-08" db="EMBL/GenBank/DDBJ databases">
        <title>Draft genome of Fabibacter sp. strain SK-8.</title>
        <authorList>
            <person name="Wong S.-K."/>
            <person name="Hamasaki K."/>
            <person name="Yoshizawa S."/>
        </authorList>
    </citation>
    <scope>NUCLEOTIDE SEQUENCE [LARGE SCALE GENOMIC DNA]</scope>
    <source>
        <strain evidence="3 4">SK-8</strain>
    </source>
</reference>
<feature type="transmembrane region" description="Helical" evidence="1">
    <location>
        <begin position="12"/>
        <end position="32"/>
    </location>
</feature>